<proteinExistence type="predicted"/>
<dbReference type="AlphaFoldDB" id="A0AAJ1UDL6"/>
<dbReference type="EMBL" id="JANFFA010000007">
    <property type="protein sequence ID" value="MDQ2095923.1"/>
    <property type="molecule type" value="Genomic_DNA"/>
</dbReference>
<dbReference type="SUPFAM" id="SSF54909">
    <property type="entry name" value="Dimeric alpha+beta barrel"/>
    <property type="match status" value="1"/>
</dbReference>
<name>A0AAJ1UDL6_9RHOB</name>
<evidence type="ECO:0000313" key="2">
    <source>
        <dbReference type="Proteomes" id="UP001227162"/>
    </source>
</evidence>
<evidence type="ECO:0008006" key="3">
    <source>
        <dbReference type="Google" id="ProtNLM"/>
    </source>
</evidence>
<reference evidence="1" key="1">
    <citation type="submission" date="2022-07" db="EMBL/GenBank/DDBJ databases">
        <authorList>
            <person name="Otstavnykh N."/>
            <person name="Isaeva M."/>
            <person name="Bystritskaya E."/>
        </authorList>
    </citation>
    <scope>NUCLEOTIDE SEQUENCE</scope>
    <source>
        <strain evidence="1">10Alg 79</strain>
    </source>
</reference>
<protein>
    <recommendedName>
        <fullName evidence="3">Monooxygenase</fullName>
    </recommendedName>
</protein>
<accession>A0AAJ1UDL6</accession>
<organism evidence="1 2">
    <name type="scientific">Rhodalgimonas zhirmunskyi</name>
    <dbReference type="NCBI Taxonomy" id="2964767"/>
    <lineage>
        <taxon>Bacteria</taxon>
        <taxon>Pseudomonadati</taxon>
        <taxon>Pseudomonadota</taxon>
        <taxon>Alphaproteobacteria</taxon>
        <taxon>Rhodobacterales</taxon>
        <taxon>Roseobacteraceae</taxon>
        <taxon>Rhodalgimonas</taxon>
    </lineage>
</organism>
<dbReference type="Proteomes" id="UP001227162">
    <property type="component" value="Unassembled WGS sequence"/>
</dbReference>
<sequence>MITEIVTFDLPVGMTRDEVIALYETTMPRWRANGALVRKYYLFDDEGRQGGGVYLWPTIEDAKLAHDATWCAMAEKMYGSAPRFQYFETPLIVENG</sequence>
<evidence type="ECO:0000313" key="1">
    <source>
        <dbReference type="EMBL" id="MDQ2095923.1"/>
    </source>
</evidence>
<dbReference type="RefSeq" id="WP_317627546.1">
    <property type="nucleotide sequence ID" value="NZ_JANFFA010000007.1"/>
</dbReference>
<gene>
    <name evidence="1" type="ORF">NOI20_17525</name>
</gene>
<dbReference type="Gene3D" id="3.30.70.100">
    <property type="match status" value="1"/>
</dbReference>
<dbReference type="InterPro" id="IPR011008">
    <property type="entry name" value="Dimeric_a/b-barrel"/>
</dbReference>
<keyword evidence="2" id="KW-1185">Reference proteome</keyword>
<comment type="caution">
    <text evidence="1">The sequence shown here is derived from an EMBL/GenBank/DDBJ whole genome shotgun (WGS) entry which is preliminary data.</text>
</comment>
<reference evidence="1" key="2">
    <citation type="submission" date="2023-04" db="EMBL/GenBank/DDBJ databases">
        <title>'Rhodoalgimonas zhirmunskyi' gen. nov., isolated from a red alga.</title>
        <authorList>
            <person name="Nedashkovskaya O.I."/>
            <person name="Otstavnykh N.Y."/>
            <person name="Bystritskaya E.P."/>
            <person name="Balabanova L.A."/>
            <person name="Isaeva M.P."/>
        </authorList>
    </citation>
    <scope>NUCLEOTIDE SEQUENCE</scope>
    <source>
        <strain evidence="1">10Alg 79</strain>
    </source>
</reference>